<dbReference type="InterPro" id="IPR051708">
    <property type="entry name" value="Plant_Aspart_Prot_A1"/>
</dbReference>
<dbReference type="PROSITE" id="PS51767">
    <property type="entry name" value="PEPTIDASE_A1"/>
    <property type="match status" value="1"/>
</dbReference>
<dbReference type="InterPro" id="IPR001461">
    <property type="entry name" value="Aspartic_peptidase_A1"/>
</dbReference>
<keyword evidence="2 7" id="KW-0645">Protease</keyword>
<keyword evidence="5 7" id="KW-0378">Hydrolase</keyword>
<dbReference type="FunFam" id="2.40.70.10:FF:000016">
    <property type="entry name" value="Probable aspartic protease At2g35615"/>
    <property type="match status" value="1"/>
</dbReference>
<dbReference type="Gramene" id="KZM99571">
    <property type="protein sequence ID" value="KZM99571"/>
    <property type="gene ID" value="DCAR_013067"/>
</dbReference>
<dbReference type="PANTHER" id="PTHR47967">
    <property type="entry name" value="OS07G0603500 PROTEIN-RELATED"/>
    <property type="match status" value="1"/>
</dbReference>
<dbReference type="OMA" id="DLPTSKC"/>
<dbReference type="PROSITE" id="PS00141">
    <property type="entry name" value="ASP_PROTEASE"/>
    <property type="match status" value="1"/>
</dbReference>
<dbReference type="InterPro" id="IPR032861">
    <property type="entry name" value="TAXi_N"/>
</dbReference>
<reference evidence="8" key="1">
    <citation type="journal article" date="2016" name="Nat. Genet.">
        <title>A high-quality carrot genome assembly provides new insights into carotenoid accumulation and asterid genome evolution.</title>
        <authorList>
            <person name="Iorizzo M."/>
            <person name="Ellison S."/>
            <person name="Senalik D."/>
            <person name="Zeng P."/>
            <person name="Satapoomin P."/>
            <person name="Huang J."/>
            <person name="Bowman M."/>
            <person name="Iovene M."/>
            <person name="Sanseverino W."/>
            <person name="Cavagnaro P."/>
            <person name="Yildiz M."/>
            <person name="Macko-Podgorni A."/>
            <person name="Moranska E."/>
            <person name="Grzebelus E."/>
            <person name="Grzebelus D."/>
            <person name="Ashrafi H."/>
            <person name="Zheng Z."/>
            <person name="Cheng S."/>
            <person name="Spooner D."/>
            <person name="Van Deynze A."/>
            <person name="Simon P."/>
        </authorList>
    </citation>
    <scope>NUCLEOTIDE SEQUENCE</scope>
    <source>
        <tissue evidence="8">Leaf</tissue>
    </source>
</reference>
<dbReference type="InterPro" id="IPR032799">
    <property type="entry name" value="TAXi_C"/>
</dbReference>
<evidence type="ECO:0000256" key="6">
    <source>
        <dbReference type="ARBA" id="ARBA00023180"/>
    </source>
</evidence>
<dbReference type="InterPro" id="IPR021109">
    <property type="entry name" value="Peptidase_aspartic_dom_sf"/>
</dbReference>
<dbReference type="PRINTS" id="PR00792">
    <property type="entry name" value="PEPSIN"/>
</dbReference>
<evidence type="ECO:0000256" key="2">
    <source>
        <dbReference type="ARBA" id="ARBA00022670"/>
    </source>
</evidence>
<name>A0A165Z3N9_DAUCS</name>
<reference evidence="8" key="2">
    <citation type="submission" date="2022-03" db="EMBL/GenBank/DDBJ databases">
        <title>Draft title - Genomic analysis of global carrot germplasm unveils the trajectory of domestication and the origin of high carotenoid orange carrot.</title>
        <authorList>
            <person name="Iorizzo M."/>
            <person name="Ellison S."/>
            <person name="Senalik D."/>
            <person name="Macko-Podgorni A."/>
            <person name="Grzebelus D."/>
            <person name="Bostan H."/>
            <person name="Rolling W."/>
            <person name="Curaba J."/>
            <person name="Simon P."/>
        </authorList>
    </citation>
    <scope>NUCLEOTIDE SEQUENCE</scope>
    <source>
        <tissue evidence="8">Leaf</tissue>
    </source>
</reference>
<dbReference type="InterPro" id="IPR001969">
    <property type="entry name" value="Aspartic_peptidase_AS"/>
</dbReference>
<dbReference type="GO" id="GO:0005576">
    <property type="term" value="C:extracellular region"/>
    <property type="evidence" value="ECO:0007669"/>
    <property type="project" value="TreeGrafter"/>
</dbReference>
<gene>
    <name evidence="8" type="ORF">DCAR_0418028</name>
</gene>
<dbReference type="FunFam" id="2.40.70.10:FF:000029">
    <property type="entry name" value="Aspartyl protease family protein"/>
    <property type="match status" value="1"/>
</dbReference>
<evidence type="ECO:0000256" key="3">
    <source>
        <dbReference type="ARBA" id="ARBA00022729"/>
    </source>
</evidence>
<dbReference type="EMBL" id="CP093346">
    <property type="protein sequence ID" value="WOG98684.1"/>
    <property type="molecule type" value="Genomic_DNA"/>
</dbReference>
<dbReference type="CDD" id="cd05476">
    <property type="entry name" value="pepsin_A_like_plant"/>
    <property type="match status" value="1"/>
</dbReference>
<keyword evidence="9" id="KW-1185">Reference proteome</keyword>
<evidence type="ECO:0000256" key="5">
    <source>
        <dbReference type="ARBA" id="ARBA00022801"/>
    </source>
</evidence>
<dbReference type="SUPFAM" id="SSF50630">
    <property type="entry name" value="Acid proteases"/>
    <property type="match status" value="1"/>
</dbReference>
<comment type="similarity">
    <text evidence="1 7">Belongs to the peptidase A1 family.</text>
</comment>
<dbReference type="Pfam" id="PF14541">
    <property type="entry name" value="TAXi_C"/>
    <property type="match status" value="1"/>
</dbReference>
<dbReference type="InterPro" id="IPR033121">
    <property type="entry name" value="PEPTIDASE_A1"/>
</dbReference>
<dbReference type="InterPro" id="IPR034161">
    <property type="entry name" value="Pepsin-like_plant"/>
</dbReference>
<dbReference type="GO" id="GO:0004190">
    <property type="term" value="F:aspartic-type endopeptidase activity"/>
    <property type="evidence" value="ECO:0007669"/>
    <property type="project" value="UniProtKB-KW"/>
</dbReference>
<evidence type="ECO:0000256" key="7">
    <source>
        <dbReference type="RuleBase" id="RU000454"/>
    </source>
</evidence>
<keyword evidence="6" id="KW-0325">Glycoprotein</keyword>
<dbReference type="OrthoDB" id="660550at2759"/>
<protein>
    <submittedName>
        <fullName evidence="8">Uncharacterized protein</fullName>
    </submittedName>
</protein>
<dbReference type="KEGG" id="dcr:108216764"/>
<evidence type="ECO:0000256" key="4">
    <source>
        <dbReference type="ARBA" id="ARBA00022750"/>
    </source>
</evidence>
<sequence>MSSFSSLIFLTLSLTLLFLISPADSTSRRALNKSIKTPGIKITLTHRDYGKNLTKIELFERAIKRGKNRLQRLNKLSSYSIAVETTKSSSAKSKVHAGSGEYLMDIAIGTPAELYSAILDTGSDLIWTQCKPCDECFDQATPIFDPSKSSSYSAIPCSNKLCTALPTFTCGKSKQSCEYLYTYGDQSSTEGELATETFTFGKVSVPNIGFGCGSDNEGSGFSQGAGLVGLGRGPLSLISQMDEPIFSYCLTSIDDETSTSTLFMGQAASAQSKSDGKMISTPLIKNPSFPSFYYLSLKGITVGDTKLSIDESVFALNDADGSGGLIIDSGTTITYLEESAFDEIKKEFVSQTKLPVDDSGSMGLDVCFKLPANVDSVEVPKLLFHFDGGSLDLPAENYMIADSSIGVVCLAMGSSQGMSIFGNVQQQNMMVLHDLKAQTLSFMPTECDKL</sequence>
<dbReference type="AlphaFoldDB" id="A0A165Z3N9"/>
<dbReference type="GO" id="GO:0006508">
    <property type="term" value="P:proteolysis"/>
    <property type="evidence" value="ECO:0007669"/>
    <property type="project" value="UniProtKB-KW"/>
</dbReference>
<dbReference type="PANTHER" id="PTHR47967:SF23">
    <property type="entry name" value="OS04G0448300 PROTEIN"/>
    <property type="match status" value="1"/>
</dbReference>
<evidence type="ECO:0000313" key="8">
    <source>
        <dbReference type="EMBL" id="WOG98684.1"/>
    </source>
</evidence>
<keyword evidence="3" id="KW-0732">Signal</keyword>
<organism evidence="8 9">
    <name type="scientific">Daucus carota subsp. sativus</name>
    <name type="common">Carrot</name>
    <dbReference type="NCBI Taxonomy" id="79200"/>
    <lineage>
        <taxon>Eukaryota</taxon>
        <taxon>Viridiplantae</taxon>
        <taxon>Streptophyta</taxon>
        <taxon>Embryophyta</taxon>
        <taxon>Tracheophyta</taxon>
        <taxon>Spermatophyta</taxon>
        <taxon>Magnoliopsida</taxon>
        <taxon>eudicotyledons</taxon>
        <taxon>Gunneridae</taxon>
        <taxon>Pentapetalae</taxon>
        <taxon>asterids</taxon>
        <taxon>campanulids</taxon>
        <taxon>Apiales</taxon>
        <taxon>Apiaceae</taxon>
        <taxon>Apioideae</taxon>
        <taxon>Scandiceae</taxon>
        <taxon>Daucinae</taxon>
        <taxon>Daucus</taxon>
        <taxon>Daucus sect. Daucus</taxon>
    </lineage>
</organism>
<keyword evidence="4 7" id="KW-0064">Aspartyl protease</keyword>
<dbReference type="Gene3D" id="2.40.70.10">
    <property type="entry name" value="Acid Proteases"/>
    <property type="match status" value="2"/>
</dbReference>
<evidence type="ECO:0000313" key="9">
    <source>
        <dbReference type="Proteomes" id="UP000077755"/>
    </source>
</evidence>
<dbReference type="Pfam" id="PF14543">
    <property type="entry name" value="TAXi_N"/>
    <property type="match status" value="1"/>
</dbReference>
<proteinExistence type="inferred from homology"/>
<dbReference type="Proteomes" id="UP000077755">
    <property type="component" value="Chromosome 4"/>
</dbReference>
<evidence type="ECO:0000256" key="1">
    <source>
        <dbReference type="ARBA" id="ARBA00007447"/>
    </source>
</evidence>
<accession>A0A165Z3N9</accession>